<dbReference type="RefSeq" id="WP_200244532.1">
    <property type="nucleotide sequence ID" value="NZ_JAENHK010000007.1"/>
</dbReference>
<dbReference type="Proteomes" id="UP000628669">
    <property type="component" value="Unassembled WGS sequence"/>
</dbReference>
<proteinExistence type="predicted"/>
<evidence type="ECO:0000256" key="5">
    <source>
        <dbReference type="SAM" id="Phobius"/>
    </source>
</evidence>
<evidence type="ECO:0000313" key="7">
    <source>
        <dbReference type="Proteomes" id="UP000628669"/>
    </source>
</evidence>
<evidence type="ECO:0000256" key="4">
    <source>
        <dbReference type="ARBA" id="ARBA00023136"/>
    </source>
</evidence>
<reference evidence="7" key="1">
    <citation type="submission" date="2021-01" db="EMBL/GenBank/DDBJ databases">
        <title>Genome public.</title>
        <authorList>
            <person name="Liu C."/>
            <person name="Sun Q."/>
        </authorList>
    </citation>
    <scope>NUCLEOTIDE SEQUENCE [LARGE SCALE GENOMIC DNA]</scope>
    <source>
        <strain evidence="7">YIM B02567</strain>
    </source>
</reference>
<evidence type="ECO:0000256" key="3">
    <source>
        <dbReference type="ARBA" id="ARBA00022989"/>
    </source>
</evidence>
<name>A0ABS1FST9_9FLAO</name>
<feature type="transmembrane region" description="Helical" evidence="5">
    <location>
        <begin position="65"/>
        <end position="85"/>
    </location>
</feature>
<keyword evidence="3 5" id="KW-1133">Transmembrane helix</keyword>
<organism evidence="6 7">
    <name type="scientific">Chryseobacterium paridis</name>
    <dbReference type="NCBI Taxonomy" id="2800328"/>
    <lineage>
        <taxon>Bacteria</taxon>
        <taxon>Pseudomonadati</taxon>
        <taxon>Bacteroidota</taxon>
        <taxon>Flavobacteriia</taxon>
        <taxon>Flavobacteriales</taxon>
        <taxon>Weeksellaceae</taxon>
        <taxon>Chryseobacterium group</taxon>
        <taxon>Chryseobacterium</taxon>
    </lineage>
</organism>
<keyword evidence="4 5" id="KW-0472">Membrane</keyword>
<protein>
    <submittedName>
        <fullName evidence="6">DoxX family protein</fullName>
    </submittedName>
</protein>
<keyword evidence="7" id="KW-1185">Reference proteome</keyword>
<dbReference type="Pfam" id="PF07681">
    <property type="entry name" value="DoxX"/>
    <property type="match status" value="1"/>
</dbReference>
<sequence length="155" mass="16519">MKNSHGIPQLFLRIALGLGFIIPVMDRLGMIGAPGSGKVAWGDWQHFSAYTNTLMPFLNTTGADIMGILATVAELIIGLCLIIGLKTRIAALGGAMITFVFAICMIATLGIGAPFKYPVFVFTGAGLLLSSLHQFNWSIDSMLPAKENESSKSVD</sequence>
<evidence type="ECO:0000256" key="1">
    <source>
        <dbReference type="ARBA" id="ARBA00004141"/>
    </source>
</evidence>
<feature type="transmembrane region" description="Helical" evidence="5">
    <location>
        <begin position="92"/>
        <end position="111"/>
    </location>
</feature>
<dbReference type="InterPro" id="IPR032808">
    <property type="entry name" value="DoxX"/>
</dbReference>
<evidence type="ECO:0000256" key="2">
    <source>
        <dbReference type="ARBA" id="ARBA00022692"/>
    </source>
</evidence>
<evidence type="ECO:0000313" key="6">
    <source>
        <dbReference type="EMBL" id="MBK1895494.1"/>
    </source>
</evidence>
<dbReference type="EMBL" id="JAENHK010000007">
    <property type="protein sequence ID" value="MBK1895494.1"/>
    <property type="molecule type" value="Genomic_DNA"/>
</dbReference>
<accession>A0ABS1FST9</accession>
<comment type="caution">
    <text evidence="6">The sequence shown here is derived from an EMBL/GenBank/DDBJ whole genome shotgun (WGS) entry which is preliminary data.</text>
</comment>
<comment type="subcellular location">
    <subcellularLocation>
        <location evidence="1">Membrane</location>
        <topology evidence="1">Multi-pass membrane protein</topology>
    </subcellularLocation>
</comment>
<feature type="transmembrane region" description="Helical" evidence="5">
    <location>
        <begin position="7"/>
        <end position="25"/>
    </location>
</feature>
<keyword evidence="2 5" id="KW-0812">Transmembrane</keyword>
<gene>
    <name evidence="6" type="ORF">JHL15_07010</name>
</gene>